<feature type="transmembrane region" description="Helical" evidence="1">
    <location>
        <begin position="31"/>
        <end position="51"/>
    </location>
</feature>
<evidence type="ECO:0000313" key="3">
    <source>
        <dbReference type="EMBL" id="OEK07034.1"/>
    </source>
</evidence>
<dbReference type="InterPro" id="IPR005135">
    <property type="entry name" value="Endo/exonuclease/phosphatase"/>
</dbReference>
<dbReference type="Proteomes" id="UP000095552">
    <property type="component" value="Unassembled WGS sequence"/>
</dbReference>
<evidence type="ECO:0000313" key="4">
    <source>
        <dbReference type="Proteomes" id="UP000095552"/>
    </source>
</evidence>
<keyword evidence="1" id="KW-0812">Transmembrane</keyword>
<dbReference type="InterPro" id="IPR051916">
    <property type="entry name" value="GPI-anchor_lipid_remodeler"/>
</dbReference>
<feature type="transmembrane region" description="Helical" evidence="1">
    <location>
        <begin position="58"/>
        <end position="76"/>
    </location>
</feature>
<evidence type="ECO:0000256" key="1">
    <source>
        <dbReference type="SAM" id="Phobius"/>
    </source>
</evidence>
<dbReference type="GO" id="GO:0006506">
    <property type="term" value="P:GPI anchor biosynthetic process"/>
    <property type="evidence" value="ECO:0007669"/>
    <property type="project" value="TreeGrafter"/>
</dbReference>
<dbReference type="PANTHER" id="PTHR14859">
    <property type="entry name" value="CALCOFLUOR WHITE HYPERSENSITIVE PROTEIN PRECURSOR"/>
    <property type="match status" value="1"/>
</dbReference>
<sequence>MQRFKLKLLLRGGLFLLRVYCFFRQQQNKERLIAAMLLIPAVVLLVPTYTFELTLLQSFLFQAMLVYGILSIWWIVKHHYRLAGINFMIYLLLLFKINTPMDASRGVDAGSESLKVMQFNVHAINRTFEHTIEKVIQLNPDFISFQEVGPIWADYLENGLKEHYPYYRVMTHPLESQGIAVFSKYPLIEIERLLWHGTANIAGKVLLGDEEVNFLAMHTMSPTTKLRWEGRNKHIQRAKQHIAEKGGEFLVLGDFNTVPWDQRLLNFKASTRLKDSRKKLTPTYPTWNPFLGQIPIDYIFYSEGLGCDGLDAIKITSDHKAILGTFLISNR</sequence>
<comment type="caution">
    <text evidence="3">The sequence shown here is derived from an EMBL/GenBank/DDBJ whole genome shotgun (WGS) entry which is preliminary data.</text>
</comment>
<accession>A0A1E5T6L7</accession>
<dbReference type="Gene3D" id="3.60.10.10">
    <property type="entry name" value="Endonuclease/exonuclease/phosphatase"/>
    <property type="match status" value="1"/>
</dbReference>
<evidence type="ECO:0000259" key="2">
    <source>
        <dbReference type="Pfam" id="PF03372"/>
    </source>
</evidence>
<keyword evidence="1" id="KW-0472">Membrane</keyword>
<feature type="domain" description="Endonuclease/exonuclease/phosphatase" evidence="2">
    <location>
        <begin position="117"/>
        <end position="319"/>
    </location>
</feature>
<keyword evidence="1" id="KW-1133">Transmembrane helix</keyword>
<name>A0A1E5T6L7_9BACT</name>
<reference evidence="3 4" key="1">
    <citation type="submission" date="2016-08" db="EMBL/GenBank/DDBJ databases">
        <title>Draft genome of Fabibacter sp. strain SK-8.</title>
        <authorList>
            <person name="Wong S.-K."/>
            <person name="Hamasaki K."/>
            <person name="Yoshizawa S."/>
        </authorList>
    </citation>
    <scope>NUCLEOTIDE SEQUENCE [LARGE SCALE GENOMIC DNA]</scope>
    <source>
        <strain evidence="3 4">SK-8</strain>
    </source>
</reference>
<dbReference type="PANTHER" id="PTHR14859:SF1">
    <property type="entry name" value="PGAP2-INTERACTING PROTEIN"/>
    <property type="match status" value="1"/>
</dbReference>
<dbReference type="Pfam" id="PF03372">
    <property type="entry name" value="Exo_endo_phos"/>
    <property type="match status" value="1"/>
</dbReference>
<dbReference type="SUPFAM" id="SSF56219">
    <property type="entry name" value="DNase I-like"/>
    <property type="match status" value="1"/>
</dbReference>
<dbReference type="EMBL" id="MDGQ01000003">
    <property type="protein sequence ID" value="OEK07034.1"/>
    <property type="molecule type" value="Genomic_DNA"/>
</dbReference>
<dbReference type="OrthoDB" id="5447300at2"/>
<protein>
    <recommendedName>
        <fullName evidence="2">Endonuclease/exonuclease/phosphatase domain-containing protein</fullName>
    </recommendedName>
</protein>
<organism evidence="3 4">
    <name type="scientific">Roseivirga misakiensis</name>
    <dbReference type="NCBI Taxonomy" id="1563681"/>
    <lineage>
        <taxon>Bacteria</taxon>
        <taxon>Pseudomonadati</taxon>
        <taxon>Bacteroidota</taxon>
        <taxon>Cytophagia</taxon>
        <taxon>Cytophagales</taxon>
        <taxon>Roseivirgaceae</taxon>
        <taxon>Roseivirga</taxon>
    </lineage>
</organism>
<dbReference type="GO" id="GO:0016020">
    <property type="term" value="C:membrane"/>
    <property type="evidence" value="ECO:0007669"/>
    <property type="project" value="GOC"/>
</dbReference>
<feature type="transmembrane region" description="Helical" evidence="1">
    <location>
        <begin position="82"/>
        <end position="99"/>
    </location>
</feature>
<proteinExistence type="predicted"/>
<dbReference type="AlphaFoldDB" id="A0A1E5T6L7"/>
<dbReference type="RefSeq" id="WP_069834346.1">
    <property type="nucleotide sequence ID" value="NZ_MDGQ01000003.1"/>
</dbReference>
<dbReference type="STRING" id="1563681.BFP71_05095"/>
<dbReference type="InterPro" id="IPR036691">
    <property type="entry name" value="Endo/exonu/phosph_ase_sf"/>
</dbReference>
<gene>
    <name evidence="3" type="ORF">BFP71_05095</name>
</gene>
<keyword evidence="4" id="KW-1185">Reference proteome</keyword>
<dbReference type="GO" id="GO:0003824">
    <property type="term" value="F:catalytic activity"/>
    <property type="evidence" value="ECO:0007669"/>
    <property type="project" value="InterPro"/>
</dbReference>